<accession>A0ABV0E8H2</accession>
<dbReference type="EMBL" id="JAYLVJ010000085">
    <property type="protein sequence ID" value="MEO1759679.1"/>
    <property type="molecule type" value="Genomic_DNA"/>
</dbReference>
<proteinExistence type="predicted"/>
<evidence type="ECO:0000313" key="2">
    <source>
        <dbReference type="Proteomes" id="UP001462961"/>
    </source>
</evidence>
<comment type="caution">
    <text evidence="1">The sequence shown here is derived from an EMBL/GenBank/DDBJ whole genome shotgun (WGS) entry which is preliminary data.</text>
</comment>
<name>A0ABV0E8H2_9BURK</name>
<protein>
    <submittedName>
        <fullName evidence="1">Uncharacterized protein</fullName>
    </submittedName>
</protein>
<organism evidence="1 2">
    <name type="scientific">Paraburkholderia caribensis</name>
    <dbReference type="NCBI Taxonomy" id="75105"/>
    <lineage>
        <taxon>Bacteria</taxon>
        <taxon>Pseudomonadati</taxon>
        <taxon>Pseudomonadota</taxon>
        <taxon>Betaproteobacteria</taxon>
        <taxon>Burkholderiales</taxon>
        <taxon>Burkholderiaceae</taxon>
        <taxon>Paraburkholderia</taxon>
    </lineage>
</organism>
<gene>
    <name evidence="1" type="ORF">VOI32_38150</name>
</gene>
<evidence type="ECO:0000313" key="1">
    <source>
        <dbReference type="EMBL" id="MEO1759679.1"/>
    </source>
</evidence>
<keyword evidence="2" id="KW-1185">Reference proteome</keyword>
<reference evidence="1 2" key="1">
    <citation type="submission" date="2024-01" db="EMBL/GenBank/DDBJ databases">
        <title>The diversity of rhizobia nodulating Mimosa spp. in eleven states of Brazil covering several biomes is determined by host plant, location, and edaphic factors.</title>
        <authorList>
            <person name="Rouws L."/>
            <person name="Barauna A."/>
            <person name="Beukes C."/>
            <person name="De Faria S.M."/>
            <person name="Gross E."/>
            <person name="Dos Reis Junior F.B."/>
            <person name="Simon M."/>
            <person name="Maluk M."/>
            <person name="Odee D.W."/>
            <person name="Kenicer G."/>
            <person name="Young J.P.W."/>
            <person name="Reis V.M."/>
            <person name="Zilli J."/>
            <person name="James E.K."/>
        </authorList>
    </citation>
    <scope>NUCLEOTIDE SEQUENCE [LARGE SCALE GENOMIC DNA]</scope>
    <source>
        <strain evidence="1 2">JHI1651</strain>
    </source>
</reference>
<dbReference type="Proteomes" id="UP001462961">
    <property type="component" value="Unassembled WGS sequence"/>
</dbReference>
<sequence length="187" mass="20969">MTKARWLGDHFVGWSDRRAWYLSPGGMIVELRCEARHVRDAAGTRNYTALLTEHGILLIGNDGRIHKRIEIDEGRSLVATSHFLVVAAEKRVLLIDIDSGRIVAEDFSLGRVDWLSAIEHSPGIVSARVADKWLEFRVFGEPPGLQYIAELFRRPWYVGSRRAGSLLATLDDAGKMAIEMADRSVTL</sequence>